<evidence type="ECO:0000313" key="3">
    <source>
        <dbReference type="Proteomes" id="UP001596501"/>
    </source>
</evidence>
<dbReference type="Pfam" id="PF01850">
    <property type="entry name" value="PIN"/>
    <property type="match status" value="1"/>
</dbReference>
<evidence type="ECO:0000259" key="1">
    <source>
        <dbReference type="Pfam" id="PF01850"/>
    </source>
</evidence>
<comment type="caution">
    <text evidence="2">The sequence shown here is derived from an EMBL/GenBank/DDBJ whole genome shotgun (WGS) entry which is preliminary data.</text>
</comment>
<dbReference type="Gene3D" id="3.40.50.1010">
    <property type="entry name" value="5'-nuclease"/>
    <property type="match status" value="1"/>
</dbReference>
<organism evidence="2 3">
    <name type="scientific">Hydrogenophaga atypica</name>
    <dbReference type="NCBI Taxonomy" id="249409"/>
    <lineage>
        <taxon>Bacteria</taxon>
        <taxon>Pseudomonadati</taxon>
        <taxon>Pseudomonadota</taxon>
        <taxon>Betaproteobacteria</taxon>
        <taxon>Burkholderiales</taxon>
        <taxon>Comamonadaceae</taxon>
        <taxon>Hydrogenophaga</taxon>
    </lineage>
</organism>
<sequence>MSSDGLCFFDTNVLLYSFDNRYPHKQQQALTLVDTLGHKKQAVISTQVLIELFTNLTRKFKAERKTASLMVSSFCHWPVIDSDMQLVLRAMARSTEHQTSIFDAMIVEAALRSGATTLYSEDMQHGRRFGSLTITNPFI</sequence>
<dbReference type="SUPFAM" id="SSF88723">
    <property type="entry name" value="PIN domain-like"/>
    <property type="match status" value="1"/>
</dbReference>
<reference evidence="3" key="1">
    <citation type="journal article" date="2019" name="Int. J. Syst. Evol. Microbiol.">
        <title>The Global Catalogue of Microorganisms (GCM) 10K type strain sequencing project: providing services to taxonomists for standard genome sequencing and annotation.</title>
        <authorList>
            <consortium name="The Broad Institute Genomics Platform"/>
            <consortium name="The Broad Institute Genome Sequencing Center for Infectious Disease"/>
            <person name="Wu L."/>
            <person name="Ma J."/>
        </authorList>
    </citation>
    <scope>NUCLEOTIDE SEQUENCE [LARGE SCALE GENOMIC DNA]</scope>
    <source>
        <strain evidence="3">CGMCC 1.12371</strain>
    </source>
</reference>
<proteinExistence type="predicted"/>
<name>A0ABW2QKW1_9BURK</name>
<evidence type="ECO:0000313" key="2">
    <source>
        <dbReference type="EMBL" id="MFC7410043.1"/>
    </source>
</evidence>
<dbReference type="InterPro" id="IPR002716">
    <property type="entry name" value="PIN_dom"/>
</dbReference>
<dbReference type="EMBL" id="JBHTCA010000011">
    <property type="protein sequence ID" value="MFC7410043.1"/>
    <property type="molecule type" value="Genomic_DNA"/>
</dbReference>
<dbReference type="CDD" id="cd18692">
    <property type="entry name" value="PIN_VapC-like"/>
    <property type="match status" value="1"/>
</dbReference>
<accession>A0ABW2QKW1</accession>
<gene>
    <name evidence="2" type="ORF">ACFQPB_14335</name>
</gene>
<keyword evidence="3" id="KW-1185">Reference proteome</keyword>
<dbReference type="RefSeq" id="WP_382202921.1">
    <property type="nucleotide sequence ID" value="NZ_JBHTCA010000011.1"/>
</dbReference>
<dbReference type="Proteomes" id="UP001596501">
    <property type="component" value="Unassembled WGS sequence"/>
</dbReference>
<feature type="domain" description="PIN" evidence="1">
    <location>
        <begin position="8"/>
        <end position="122"/>
    </location>
</feature>
<dbReference type="InterPro" id="IPR029060">
    <property type="entry name" value="PIN-like_dom_sf"/>
</dbReference>
<protein>
    <submittedName>
        <fullName evidence="2">PIN domain-containing protein</fullName>
    </submittedName>
</protein>